<evidence type="ECO:0000256" key="1">
    <source>
        <dbReference type="SAM" id="Phobius"/>
    </source>
</evidence>
<accession>A0A410DPE5</accession>
<keyword evidence="1" id="KW-1133">Transmembrane helix</keyword>
<feature type="transmembrane region" description="Helical" evidence="1">
    <location>
        <begin position="6"/>
        <end position="24"/>
    </location>
</feature>
<dbReference type="AlphaFoldDB" id="A0A410DPE5"/>
<dbReference type="RefSeq" id="WP_128211386.1">
    <property type="nucleotide sequence ID" value="NZ_CP025746.1"/>
</dbReference>
<evidence type="ECO:0000313" key="3">
    <source>
        <dbReference type="Proteomes" id="UP000286268"/>
    </source>
</evidence>
<reference evidence="2 3" key="1">
    <citation type="submission" date="2018-01" db="EMBL/GenBank/DDBJ databases">
        <title>Genome Sequencing and Assembly of Anaerobacter polyendosporus strain CT4.</title>
        <authorList>
            <person name="Tachaapaikoon C."/>
            <person name="Sutheeworapong S."/>
            <person name="Jenjaroenpun P."/>
            <person name="Wongsurawat T."/>
            <person name="Nookeaw I."/>
            <person name="Cheawchanlertfa P."/>
            <person name="Kosugi A."/>
            <person name="Cheevadhanarak S."/>
            <person name="Ratanakhanokchai K."/>
        </authorList>
    </citation>
    <scope>NUCLEOTIDE SEQUENCE [LARGE SCALE GENOMIC DNA]</scope>
    <source>
        <strain evidence="2 3">CT4</strain>
    </source>
</reference>
<evidence type="ECO:0000313" key="2">
    <source>
        <dbReference type="EMBL" id="QAA30916.1"/>
    </source>
</evidence>
<keyword evidence="1" id="KW-0812">Transmembrane</keyword>
<keyword evidence="3" id="KW-1185">Reference proteome</keyword>
<keyword evidence="1" id="KW-0472">Membrane</keyword>
<sequence length="157" mass="17834">MKHAKAILLTILIIVVIILGVLNYTNKNIPLKEPELLVRYNETKISTVHGEHSWMDSNLDGSSFITEEPIKLTKNINATIVKTDEKIQFKLKTRVAPKLILIYQCTSGYSKNIYKEYSNVTSGELTVPSKKGEYIFEVGVGYDEGHWTSDIFKIKVK</sequence>
<protein>
    <submittedName>
        <fullName evidence="2">Uncharacterized protein</fullName>
    </submittedName>
</protein>
<dbReference type="KEGG" id="cmah:C1I91_04130"/>
<dbReference type="Proteomes" id="UP000286268">
    <property type="component" value="Chromosome"/>
</dbReference>
<name>A0A410DPE5_9CLOT</name>
<gene>
    <name evidence="2" type="ORF">C1I91_04130</name>
</gene>
<organism evidence="2 3">
    <name type="scientific">Clostridium manihotivorum</name>
    <dbReference type="NCBI Taxonomy" id="2320868"/>
    <lineage>
        <taxon>Bacteria</taxon>
        <taxon>Bacillati</taxon>
        <taxon>Bacillota</taxon>
        <taxon>Clostridia</taxon>
        <taxon>Eubacteriales</taxon>
        <taxon>Clostridiaceae</taxon>
        <taxon>Clostridium</taxon>
    </lineage>
</organism>
<dbReference type="OrthoDB" id="2452352at2"/>
<dbReference type="EMBL" id="CP025746">
    <property type="protein sequence ID" value="QAA30916.1"/>
    <property type="molecule type" value="Genomic_DNA"/>
</dbReference>
<proteinExistence type="predicted"/>